<comment type="caution">
    <text evidence="2">The sequence shown here is derived from an EMBL/GenBank/DDBJ whole genome shotgun (WGS) entry which is preliminary data.</text>
</comment>
<feature type="chain" id="PRO_5035266915" description="Lipoprotein" evidence="1">
    <location>
        <begin position="22"/>
        <end position="279"/>
    </location>
</feature>
<proteinExistence type="predicted"/>
<evidence type="ECO:0000313" key="2">
    <source>
        <dbReference type="EMBL" id="GIH02733.1"/>
    </source>
</evidence>
<name>A0A8J3Q2L3_9ACTN</name>
<dbReference type="RefSeq" id="WP_203906658.1">
    <property type="nucleotide sequence ID" value="NZ_BONY01000003.1"/>
</dbReference>
<dbReference type="AlphaFoldDB" id="A0A8J3Q2L3"/>
<reference evidence="2" key="1">
    <citation type="submission" date="2021-01" db="EMBL/GenBank/DDBJ databases">
        <title>Whole genome shotgun sequence of Rhizocola hellebori NBRC 109834.</title>
        <authorList>
            <person name="Komaki H."/>
            <person name="Tamura T."/>
        </authorList>
    </citation>
    <scope>NUCLEOTIDE SEQUENCE</scope>
    <source>
        <strain evidence="2">NBRC 109834</strain>
    </source>
</reference>
<sequence>MKRALLGVAMAAALVAGCAQETESGSPSTSSAFDKRAEKVAQSWRAAGVNDAFAPMGDLTQAPQEGFPSDELKIAFAEGRYTLSTTLASEASKGTIRFADGKRLEVPVLSADAAYRAIDKADAGDGRAALEVTSAQAGITPIQTSRGMAEVPAWRFTIKGIDHPVVRVAVSPEAIKPLPVPPEEPLDPGTHLVSAQDLTAVSANKIDYRLGVGACDKDITPLAWESADIVVIGGRIGMPPEGACTAQLILHPVSVTLSKPVGDRVILDISGSPLPRTPQ</sequence>
<dbReference type="Proteomes" id="UP000612899">
    <property type="component" value="Unassembled WGS sequence"/>
</dbReference>
<keyword evidence="3" id="KW-1185">Reference proteome</keyword>
<evidence type="ECO:0000256" key="1">
    <source>
        <dbReference type="SAM" id="SignalP"/>
    </source>
</evidence>
<organism evidence="2 3">
    <name type="scientific">Rhizocola hellebori</name>
    <dbReference type="NCBI Taxonomy" id="1392758"/>
    <lineage>
        <taxon>Bacteria</taxon>
        <taxon>Bacillati</taxon>
        <taxon>Actinomycetota</taxon>
        <taxon>Actinomycetes</taxon>
        <taxon>Micromonosporales</taxon>
        <taxon>Micromonosporaceae</taxon>
        <taxon>Rhizocola</taxon>
    </lineage>
</organism>
<protein>
    <recommendedName>
        <fullName evidence="4">Lipoprotein</fullName>
    </recommendedName>
</protein>
<gene>
    <name evidence="2" type="ORF">Rhe02_08000</name>
</gene>
<dbReference type="EMBL" id="BONY01000003">
    <property type="protein sequence ID" value="GIH02733.1"/>
    <property type="molecule type" value="Genomic_DNA"/>
</dbReference>
<evidence type="ECO:0008006" key="4">
    <source>
        <dbReference type="Google" id="ProtNLM"/>
    </source>
</evidence>
<feature type="signal peptide" evidence="1">
    <location>
        <begin position="1"/>
        <end position="21"/>
    </location>
</feature>
<evidence type="ECO:0000313" key="3">
    <source>
        <dbReference type="Proteomes" id="UP000612899"/>
    </source>
</evidence>
<dbReference type="PROSITE" id="PS51257">
    <property type="entry name" value="PROKAR_LIPOPROTEIN"/>
    <property type="match status" value="1"/>
</dbReference>
<keyword evidence="1" id="KW-0732">Signal</keyword>
<accession>A0A8J3Q2L3</accession>